<accession>A0A126V239</accession>
<dbReference type="OrthoDB" id="307209at2"/>
<dbReference type="Proteomes" id="UP000070371">
    <property type="component" value="Chromosome"/>
</dbReference>
<dbReference type="PANTHER" id="PTHR38733:SF1">
    <property type="entry name" value="TYPE IV METHYL-DIRECTED RESTRICTION ENZYME ECOKMCRBC"/>
    <property type="match status" value="1"/>
</dbReference>
<dbReference type="RefSeq" id="WP_052274774.1">
    <property type="nucleotide sequence ID" value="NZ_CP014327.1"/>
</dbReference>
<name>A0A126V239_9RHOB</name>
<dbReference type="EMBL" id="CP014327">
    <property type="protein sequence ID" value="AML51749.1"/>
    <property type="molecule type" value="Genomic_DNA"/>
</dbReference>
<keyword evidence="2" id="KW-1185">Reference proteome</keyword>
<protein>
    <recommendedName>
        <fullName evidence="3">Restriction endonuclease</fullName>
    </recommendedName>
</protein>
<dbReference type="KEGG" id="hat:RC74_11185"/>
<dbReference type="STRING" id="1579316.RC74_11185"/>
<proteinExistence type="predicted"/>
<organism evidence="1 2">
    <name type="scientific">Falsihalocynthiibacter arcticus</name>
    <dbReference type="NCBI Taxonomy" id="1579316"/>
    <lineage>
        <taxon>Bacteria</taxon>
        <taxon>Pseudomonadati</taxon>
        <taxon>Pseudomonadota</taxon>
        <taxon>Alphaproteobacteria</taxon>
        <taxon>Rhodobacterales</taxon>
        <taxon>Roseobacteraceae</taxon>
        <taxon>Falsihalocynthiibacter</taxon>
    </lineage>
</organism>
<evidence type="ECO:0000313" key="2">
    <source>
        <dbReference type="Proteomes" id="UP000070371"/>
    </source>
</evidence>
<evidence type="ECO:0000313" key="1">
    <source>
        <dbReference type="EMBL" id="AML51749.1"/>
    </source>
</evidence>
<dbReference type="AlphaFoldDB" id="A0A126V239"/>
<dbReference type="InterPro" id="IPR019292">
    <property type="entry name" value="McrC"/>
</dbReference>
<evidence type="ECO:0008006" key="3">
    <source>
        <dbReference type="Google" id="ProtNLM"/>
    </source>
</evidence>
<dbReference type="Pfam" id="PF10117">
    <property type="entry name" value="McrBC"/>
    <property type="match status" value="1"/>
</dbReference>
<dbReference type="PANTHER" id="PTHR38733">
    <property type="entry name" value="PROTEIN MCRC"/>
    <property type="match status" value="1"/>
</dbReference>
<reference evidence="1 2" key="1">
    <citation type="submission" date="2016-02" db="EMBL/GenBank/DDBJ databases">
        <title>Complete genome sequence of Halocynthiibacter arcticus PAMC 20958t from arctic marine sediment.</title>
        <authorList>
            <person name="Lee Y.M."/>
            <person name="Baek K."/>
            <person name="Lee H.K."/>
            <person name="Shin S.C."/>
        </authorList>
    </citation>
    <scope>NUCLEOTIDE SEQUENCE [LARGE SCALE GENOMIC DNA]</scope>
    <source>
        <strain evidence="1">PAMC 20958</strain>
    </source>
</reference>
<sequence>MWQARREPDLFAVVRGGLIGSEPNHSIKSMEAFYDLVRDGEVKTAGGSVDVARQFTRYAVNPSRLACQFDDLSVDTALNQIIKAAVMHLAKLSRSSSNQQRLRELAFVYASVSEIQPSALPWADETIDRSNRQWFDPFEMAGLFLQNRYQTTTGGTGRGTALLFEMNTLFEEYVGRQISRALAGTELTVSLQGGRRYCLTSVDTERGHFQTKPDILIRRAGTVTHVIDAKWKRISSQIDDPKLGVSQSDVYQMMAYAQLYGAPRLTLLYPHHPGLGSEELVHARHRITGCETILETASIDVANGSNILERLLGLIVAGEVLT</sequence>
<gene>
    <name evidence="1" type="ORF">RC74_11185</name>
</gene>